<evidence type="ECO:0000256" key="1">
    <source>
        <dbReference type="SAM" id="Phobius"/>
    </source>
</evidence>
<keyword evidence="1" id="KW-0812">Transmembrane</keyword>
<accession>B2WH78</accession>
<sequence length="295" mass="32476">MDENMPMQFGWTGLLQEHPILFLALRASANNNNTLVILLLLSVFSAVYDASRVYVGGHVRTRQTHHYSFIDDTHESSAPSLLSSLARAKKGRPRIILYAKAIIHFALFVGVQCIITWIVIKIARILASNYVDDDDVRQECDLLLEKGLECSAAIRYHNALNVAAVICLLCLIRGFKLHIDTPTRTRPIDDTDYSPGFVALKTKCRSMAQIILAVPITIVALHSRVSRREMWKHVGILFGLTITSLIIFLAGNFVVLLATLPVCSNTAFDINGLTGFPGLAAYIGRVGGVGTDEAD</sequence>
<feature type="transmembrane region" description="Helical" evidence="1">
    <location>
        <begin position="234"/>
        <end position="258"/>
    </location>
</feature>
<proteinExistence type="predicted"/>
<keyword evidence="1" id="KW-0472">Membrane</keyword>
<dbReference type="AlphaFoldDB" id="B2WH78"/>
<reference evidence="3" key="1">
    <citation type="journal article" date="2013" name="G3 (Bethesda)">
        <title>Comparative genomics of a plant-pathogenic fungus, Pyrenophora tritici-repentis, reveals transduplication and the impact of repeat elements on pathogenicity and population divergence.</title>
        <authorList>
            <person name="Manning V.A."/>
            <person name="Pandelova I."/>
            <person name="Dhillon B."/>
            <person name="Wilhelm L.J."/>
            <person name="Goodwin S.B."/>
            <person name="Berlin A.M."/>
            <person name="Figueroa M."/>
            <person name="Freitag M."/>
            <person name="Hane J.K."/>
            <person name="Henrissat B."/>
            <person name="Holman W.H."/>
            <person name="Kodira C.D."/>
            <person name="Martin J."/>
            <person name="Oliver R.P."/>
            <person name="Robbertse B."/>
            <person name="Schackwitz W."/>
            <person name="Schwartz D.C."/>
            <person name="Spatafora J.W."/>
            <person name="Turgeon B.G."/>
            <person name="Yandava C."/>
            <person name="Young S."/>
            <person name="Zhou S."/>
            <person name="Zeng Q."/>
            <person name="Grigoriev I.V."/>
            <person name="Ma L.-J."/>
            <person name="Ciuffetti L.M."/>
        </authorList>
    </citation>
    <scope>NUCLEOTIDE SEQUENCE [LARGE SCALE GENOMIC DNA]</scope>
    <source>
        <strain evidence="3">Pt-1C-BFP</strain>
    </source>
</reference>
<dbReference type="OrthoDB" id="3682837at2759"/>
<organism evidence="2 3">
    <name type="scientific">Pyrenophora tritici-repentis (strain Pt-1C-BFP)</name>
    <name type="common">Wheat tan spot fungus</name>
    <name type="synonym">Drechslera tritici-repentis</name>
    <dbReference type="NCBI Taxonomy" id="426418"/>
    <lineage>
        <taxon>Eukaryota</taxon>
        <taxon>Fungi</taxon>
        <taxon>Dikarya</taxon>
        <taxon>Ascomycota</taxon>
        <taxon>Pezizomycotina</taxon>
        <taxon>Dothideomycetes</taxon>
        <taxon>Pleosporomycetidae</taxon>
        <taxon>Pleosporales</taxon>
        <taxon>Pleosporineae</taxon>
        <taxon>Pleosporaceae</taxon>
        <taxon>Pyrenophora</taxon>
    </lineage>
</organism>
<keyword evidence="1" id="KW-1133">Transmembrane helix</keyword>
<dbReference type="EMBL" id="DS231625">
    <property type="protein sequence ID" value="EDU42388.1"/>
    <property type="molecule type" value="Genomic_DNA"/>
</dbReference>
<evidence type="ECO:0000313" key="2">
    <source>
        <dbReference type="EMBL" id="EDU42388.1"/>
    </source>
</evidence>
<dbReference type="OMA" id="QFASSHI"/>
<gene>
    <name evidence="2" type="ORF">PTRG_09337</name>
</gene>
<name>B2WH78_PYRTR</name>
<feature type="transmembrane region" description="Helical" evidence="1">
    <location>
        <begin position="35"/>
        <end position="55"/>
    </location>
</feature>
<evidence type="ECO:0000313" key="3">
    <source>
        <dbReference type="Proteomes" id="UP000001471"/>
    </source>
</evidence>
<feature type="transmembrane region" description="Helical" evidence="1">
    <location>
        <begin position="97"/>
        <end position="120"/>
    </location>
</feature>
<dbReference type="Proteomes" id="UP000001471">
    <property type="component" value="Unassembled WGS sequence"/>
</dbReference>
<dbReference type="InParanoid" id="B2WH78"/>
<dbReference type="HOGENOM" id="CLU_1008286_0_0_1"/>
<protein>
    <submittedName>
        <fullName evidence="2">Uncharacterized protein</fullName>
    </submittedName>
</protein>